<name>A0ABV0ZDC2_9TELE</name>
<protein>
    <submittedName>
        <fullName evidence="1">Uncharacterized protein</fullName>
    </submittedName>
</protein>
<evidence type="ECO:0000313" key="2">
    <source>
        <dbReference type="Proteomes" id="UP001469553"/>
    </source>
</evidence>
<reference evidence="1 2" key="1">
    <citation type="submission" date="2021-06" db="EMBL/GenBank/DDBJ databases">
        <authorList>
            <person name="Palmer J.M."/>
        </authorList>
    </citation>
    <scope>NUCLEOTIDE SEQUENCE [LARGE SCALE GENOMIC DNA]</scope>
    <source>
        <strain evidence="1 2">AS_MEX2019</strain>
        <tissue evidence="1">Muscle</tissue>
    </source>
</reference>
<evidence type="ECO:0000313" key="1">
    <source>
        <dbReference type="EMBL" id="MEQ2304183.1"/>
    </source>
</evidence>
<proteinExistence type="predicted"/>
<comment type="caution">
    <text evidence="1">The sequence shown here is derived from an EMBL/GenBank/DDBJ whole genome shotgun (WGS) entry which is preliminary data.</text>
</comment>
<accession>A0ABV0ZDC2</accession>
<dbReference type="Proteomes" id="UP001469553">
    <property type="component" value="Unassembled WGS sequence"/>
</dbReference>
<dbReference type="EMBL" id="JAHRIP010058742">
    <property type="protein sequence ID" value="MEQ2304183.1"/>
    <property type="molecule type" value="Genomic_DNA"/>
</dbReference>
<keyword evidence="2" id="KW-1185">Reference proteome</keyword>
<organism evidence="1 2">
    <name type="scientific">Ameca splendens</name>
    <dbReference type="NCBI Taxonomy" id="208324"/>
    <lineage>
        <taxon>Eukaryota</taxon>
        <taxon>Metazoa</taxon>
        <taxon>Chordata</taxon>
        <taxon>Craniata</taxon>
        <taxon>Vertebrata</taxon>
        <taxon>Euteleostomi</taxon>
        <taxon>Actinopterygii</taxon>
        <taxon>Neopterygii</taxon>
        <taxon>Teleostei</taxon>
        <taxon>Neoteleostei</taxon>
        <taxon>Acanthomorphata</taxon>
        <taxon>Ovalentaria</taxon>
        <taxon>Atherinomorphae</taxon>
        <taxon>Cyprinodontiformes</taxon>
        <taxon>Goodeidae</taxon>
        <taxon>Ameca</taxon>
    </lineage>
</organism>
<gene>
    <name evidence="1" type="ORF">AMECASPLE_024347</name>
</gene>
<sequence length="126" mass="14888">MRQKKTKIKAPKNNSVVATPFLLVSSKIFPNTLDVRVSCRLVRMFMHVVKMGSPWSETDVCFCKPLLPSIPKHFQWGLDHFNMQDEPKRWMLFSWEKSFVRHLKNLFHTAQTRTVNQEGCQYNIFT</sequence>